<dbReference type="RefSeq" id="WP_130413764.1">
    <property type="nucleotide sequence ID" value="NZ_SHKX01000013.1"/>
</dbReference>
<proteinExistence type="predicted"/>
<evidence type="ECO:0000256" key="3">
    <source>
        <dbReference type="ARBA" id="ARBA00022989"/>
    </source>
</evidence>
<dbReference type="PANTHER" id="PTHR11863">
    <property type="entry name" value="STEROL DESATURASE"/>
    <property type="match status" value="1"/>
</dbReference>
<dbReference type="AlphaFoldDB" id="A0A4Q7YNS2"/>
<dbReference type="GO" id="GO:0016020">
    <property type="term" value="C:membrane"/>
    <property type="evidence" value="ECO:0007669"/>
    <property type="project" value="UniProtKB-SubCell"/>
</dbReference>
<dbReference type="Proteomes" id="UP000292423">
    <property type="component" value="Unassembled WGS sequence"/>
</dbReference>
<dbReference type="Pfam" id="PF04116">
    <property type="entry name" value="FA_hydroxylase"/>
    <property type="match status" value="1"/>
</dbReference>
<keyword evidence="2 5" id="KW-0812">Transmembrane</keyword>
<keyword evidence="8" id="KW-1185">Reference proteome</keyword>
<gene>
    <name evidence="7" type="ORF">EV700_2235</name>
</gene>
<dbReference type="OrthoDB" id="9770329at2"/>
<evidence type="ECO:0000313" key="8">
    <source>
        <dbReference type="Proteomes" id="UP000292423"/>
    </source>
</evidence>
<evidence type="ECO:0000256" key="5">
    <source>
        <dbReference type="SAM" id="Phobius"/>
    </source>
</evidence>
<sequence length="265" mass="30988">MTSDLIATITGWYHEPMFWLYPMATLAISLGTFLLFALPYTLLAWIDPPSLAKYKVQDKPFDVRKWLGPTLGRLLFNNAAMAVILVLSWPWMRLTPIHLGELPAWYIILAQLLFFIFLDDFLYYWVHRAMHKGWLLKHVHSVHHRIRQTSAINGNYFHLLEFIIISTLALVGPWLVGAHLYVLWIWIVIRQFEAADGHCGYVFPWNPGHIFPLYQGAGYHDFHHSQYQGNYAGFLPYLDRFWGTYARGYEAWRDARKPAVPADRP</sequence>
<feature type="transmembrane region" description="Helical" evidence="5">
    <location>
        <begin position="74"/>
        <end position="92"/>
    </location>
</feature>
<dbReference type="InterPro" id="IPR006694">
    <property type="entry name" value="Fatty_acid_hydroxylase"/>
</dbReference>
<dbReference type="GO" id="GO:0005506">
    <property type="term" value="F:iron ion binding"/>
    <property type="evidence" value="ECO:0007669"/>
    <property type="project" value="InterPro"/>
</dbReference>
<feature type="transmembrane region" description="Helical" evidence="5">
    <location>
        <begin position="20"/>
        <end position="46"/>
    </location>
</feature>
<evidence type="ECO:0000256" key="2">
    <source>
        <dbReference type="ARBA" id="ARBA00022692"/>
    </source>
</evidence>
<keyword evidence="4 5" id="KW-0472">Membrane</keyword>
<organism evidence="7 8">
    <name type="scientific">Fluviicoccus keumensis</name>
    <dbReference type="NCBI Taxonomy" id="1435465"/>
    <lineage>
        <taxon>Bacteria</taxon>
        <taxon>Pseudomonadati</taxon>
        <taxon>Pseudomonadota</taxon>
        <taxon>Gammaproteobacteria</taxon>
        <taxon>Moraxellales</taxon>
        <taxon>Moraxellaceae</taxon>
        <taxon>Fluviicoccus</taxon>
    </lineage>
</organism>
<evidence type="ECO:0000259" key="6">
    <source>
        <dbReference type="Pfam" id="PF04116"/>
    </source>
</evidence>
<comment type="caution">
    <text evidence="7">The sequence shown here is derived from an EMBL/GenBank/DDBJ whole genome shotgun (WGS) entry which is preliminary data.</text>
</comment>
<feature type="transmembrane region" description="Helical" evidence="5">
    <location>
        <begin position="162"/>
        <end position="189"/>
    </location>
</feature>
<reference evidence="7 8" key="1">
    <citation type="submission" date="2019-02" db="EMBL/GenBank/DDBJ databases">
        <title>Genomic Encyclopedia of Type Strains, Phase IV (KMG-IV): sequencing the most valuable type-strain genomes for metagenomic binning, comparative biology and taxonomic classification.</title>
        <authorList>
            <person name="Goeker M."/>
        </authorList>
    </citation>
    <scope>NUCLEOTIDE SEQUENCE [LARGE SCALE GENOMIC DNA]</scope>
    <source>
        <strain evidence="7 8">DSM 105135</strain>
    </source>
</reference>
<keyword evidence="3 5" id="KW-1133">Transmembrane helix</keyword>
<feature type="domain" description="Fatty acid hydroxylase" evidence="6">
    <location>
        <begin position="113"/>
        <end position="244"/>
    </location>
</feature>
<protein>
    <submittedName>
        <fullName evidence="7">4-alpha-methyl-delta7-sterol-4alpha-methyl oxidase</fullName>
    </submittedName>
</protein>
<name>A0A4Q7YNS2_9GAMM</name>
<evidence type="ECO:0000313" key="7">
    <source>
        <dbReference type="EMBL" id="RZU38305.1"/>
    </source>
</evidence>
<feature type="transmembrane region" description="Helical" evidence="5">
    <location>
        <begin position="104"/>
        <end position="126"/>
    </location>
</feature>
<dbReference type="EMBL" id="SHKX01000013">
    <property type="protein sequence ID" value="RZU38305.1"/>
    <property type="molecule type" value="Genomic_DNA"/>
</dbReference>
<evidence type="ECO:0000256" key="4">
    <source>
        <dbReference type="ARBA" id="ARBA00023136"/>
    </source>
</evidence>
<comment type="subcellular location">
    <subcellularLocation>
        <location evidence="1">Membrane</location>
    </subcellularLocation>
</comment>
<dbReference type="InterPro" id="IPR050307">
    <property type="entry name" value="Sterol_Desaturase_Related"/>
</dbReference>
<dbReference type="GO" id="GO:0008610">
    <property type="term" value="P:lipid biosynthetic process"/>
    <property type="evidence" value="ECO:0007669"/>
    <property type="project" value="InterPro"/>
</dbReference>
<accession>A0A4Q7YNS2</accession>
<dbReference type="GO" id="GO:0016491">
    <property type="term" value="F:oxidoreductase activity"/>
    <property type="evidence" value="ECO:0007669"/>
    <property type="project" value="InterPro"/>
</dbReference>
<evidence type="ECO:0000256" key="1">
    <source>
        <dbReference type="ARBA" id="ARBA00004370"/>
    </source>
</evidence>